<dbReference type="GO" id="GO:0016887">
    <property type="term" value="F:ATP hydrolysis activity"/>
    <property type="evidence" value="ECO:0007669"/>
    <property type="project" value="InterPro"/>
</dbReference>
<dbReference type="FunFam" id="3.40.50.300:FF:000585">
    <property type="entry name" value="Structural maintenance of chromosomes 4"/>
    <property type="match status" value="1"/>
</dbReference>
<dbReference type="PANTHER" id="PTHR18937">
    <property type="entry name" value="STRUCTURAL MAINTENANCE OF CHROMOSOMES SMC FAMILY MEMBER"/>
    <property type="match status" value="1"/>
</dbReference>
<keyword evidence="7" id="KW-0067">ATP-binding</keyword>
<keyword evidence="9" id="KW-0226">DNA condensation</keyword>
<dbReference type="Pfam" id="PF06470">
    <property type="entry name" value="SMC_hinge"/>
    <property type="match status" value="1"/>
</dbReference>
<keyword evidence="8 12" id="KW-0175">Coiled coil</keyword>
<feature type="coiled-coil region" evidence="12">
    <location>
        <begin position="251"/>
        <end position="401"/>
    </location>
</feature>
<dbReference type="PANTHER" id="PTHR18937:SF172">
    <property type="entry name" value="STRUCTURAL MAINTENANCE OF CHROMOSOMES PROTEIN"/>
    <property type="match status" value="1"/>
</dbReference>
<evidence type="ECO:0000256" key="8">
    <source>
        <dbReference type="ARBA" id="ARBA00023054"/>
    </source>
</evidence>
<dbReference type="GO" id="GO:0005634">
    <property type="term" value="C:nucleus"/>
    <property type="evidence" value="ECO:0007669"/>
    <property type="project" value="UniProtKB-SubCell"/>
</dbReference>
<dbReference type="InterPro" id="IPR024704">
    <property type="entry name" value="SMC"/>
</dbReference>
<reference evidence="14 15" key="1">
    <citation type="submission" date="2019-05" db="EMBL/GenBank/DDBJ databases">
        <title>Another draft genome of Portunus trituberculatus and its Hox gene families provides insights of decapod evolution.</title>
        <authorList>
            <person name="Jeong J.-H."/>
            <person name="Song I."/>
            <person name="Kim S."/>
            <person name="Choi T."/>
            <person name="Kim D."/>
            <person name="Ryu S."/>
            <person name="Kim W."/>
        </authorList>
    </citation>
    <scope>NUCLEOTIDE SEQUENCE [LARGE SCALE GENOMIC DNA]</scope>
    <source>
        <tissue evidence="14">Muscle</tissue>
    </source>
</reference>
<dbReference type="GO" id="GO:0051301">
    <property type="term" value="P:cell division"/>
    <property type="evidence" value="ECO:0007669"/>
    <property type="project" value="UniProtKB-KW"/>
</dbReference>
<dbReference type="InterPro" id="IPR010935">
    <property type="entry name" value="SMC_hinge"/>
</dbReference>
<dbReference type="InterPro" id="IPR027417">
    <property type="entry name" value="P-loop_NTPase"/>
</dbReference>
<keyword evidence="6" id="KW-0498">Mitosis</keyword>
<accession>A0A5B7CIP4</accession>
<evidence type="ECO:0000256" key="5">
    <source>
        <dbReference type="ARBA" id="ARBA00022741"/>
    </source>
</evidence>
<dbReference type="FunFam" id="3.40.50.300:FF:000481">
    <property type="entry name" value="Structural maintenance of chromosomes 4"/>
    <property type="match status" value="1"/>
</dbReference>
<dbReference type="PIRSF" id="PIRSF005719">
    <property type="entry name" value="SMC"/>
    <property type="match status" value="1"/>
</dbReference>
<evidence type="ECO:0000256" key="7">
    <source>
        <dbReference type="ARBA" id="ARBA00022840"/>
    </source>
</evidence>
<keyword evidence="10" id="KW-0539">Nucleus</keyword>
<dbReference type="GO" id="GO:0007076">
    <property type="term" value="P:mitotic chromosome condensation"/>
    <property type="evidence" value="ECO:0007669"/>
    <property type="project" value="TreeGrafter"/>
</dbReference>
<sequence length="1120" mass="127911">MEIQKQVGSSRVCQRKVLGPFHKNFTSIVGPNGSGKSNVIDSMLFVFGYRAQKIRSKKISVLIHSSEQYPNVQSCTVTVHFQKIIDKENDEFDVLPNSSFSVSRTAFRDNSSYYQVDGKRCQFKAVAKLLRQYGIDLDHNRFLILQGEVEQIAMMKPKGLTEHDTGMLEFLEDIVGSSRFKEPIELLGKRVDDLNEARQEKLNRVKIVEKEKDELEGPKDEAVEHLRLENKITHKKHTLLQYRCWEYSEAVKKAEAKKEEISEGMSDIKKKLEELEEKKKEKEGEIHTLGKRLEKVNALKEESSEKFKALESEDVKMQEDLKHKNQKRKKLMAQLATDKNKLEELEKVPEKNEKSIEECVTLREQLEAKRKKEDEAYHKAMSTLNSETQQLQDEKAKYATQLIGLRKTVNETKSAVDIAQSELDIYQSTELTEKRKLEQILEGLEKASNTVETRRADVEKLDKAIPEYSKNLKLQQDKLLKTIPELQAVENELRTQRVKLEETRSAMHSSRSRGRVMDAVMEQKRNGNIKGVFGRLGDLGGIDEKYDVAISTACGALDNIVVDCVETGKRCISFLKQGNIGTATFIALDKMEKWRANCERSMTTPENVPRLYDLVRMSDDRVKTAFYFALRDTLVATDLDQASRISYQKGRHRVVTLNGELIEAVGTMSGGGKTVLRGRMGKQATVVNVDPQELQCVETRVEELTRRATELRKERGQLEDAVHQLSKDLRTMTQDCQKFKMEIDAAEQQLVNLGKQKGTQEQKVKSVKSDPAKIKVMEKDIAEKKKVYQKAAASAEEVEAEVTRIHNQIMQVTGGRMKELKKALDAITKRLEKVNAEITKLQISRLELADIPINKEEDDVGELVTLDPEELKEVDPKQLEYQVTVLQERLQESKPNLAVIQEYRKKEEMYLQRASELDEITRQRDEQRKYHEDLRKQRLNEFMAGFTIISNKLKEMYQMITLGGDAELELVDSLDPFSEGLIFSVRPPKKSWKNITNLSGGEKTLSSLALVFALHYYKPTPLYVMDEIDAALDFKNVSIVGNYVKERTKNAQFVIISLRSQMFELADRLVGIYKTYNTTKSVTINPAKIMASLRDECTVASTTLNKTVVPTTAPTAETHA</sequence>
<dbReference type="Gene3D" id="1.10.287.1490">
    <property type="match status" value="1"/>
</dbReference>
<comment type="subcellular location">
    <subcellularLocation>
        <location evidence="1">Nucleus</location>
    </subcellularLocation>
</comment>
<dbReference type="EMBL" id="VSRR010000067">
    <property type="protein sequence ID" value="MPC09379.1"/>
    <property type="molecule type" value="Genomic_DNA"/>
</dbReference>
<evidence type="ECO:0000256" key="9">
    <source>
        <dbReference type="ARBA" id="ARBA00023067"/>
    </source>
</evidence>
<evidence type="ECO:0000256" key="4">
    <source>
        <dbReference type="ARBA" id="ARBA00022618"/>
    </source>
</evidence>
<dbReference type="InterPro" id="IPR036277">
    <property type="entry name" value="SMC_hinge_sf"/>
</dbReference>
<evidence type="ECO:0000313" key="15">
    <source>
        <dbReference type="Proteomes" id="UP000324222"/>
    </source>
</evidence>
<keyword evidence="5" id="KW-0547">Nucleotide-binding</keyword>
<dbReference type="SUPFAM" id="SSF75553">
    <property type="entry name" value="Smc hinge domain"/>
    <property type="match status" value="1"/>
</dbReference>
<dbReference type="Gene3D" id="3.40.50.300">
    <property type="entry name" value="P-loop containing nucleotide triphosphate hydrolases"/>
    <property type="match status" value="2"/>
</dbReference>
<proteinExistence type="inferred from homology"/>
<name>A0A5B7CIP4_PORTR</name>
<comment type="similarity">
    <text evidence="2">Belongs to the SMC family. SMC4 subfamily.</text>
</comment>
<dbReference type="SUPFAM" id="SSF52540">
    <property type="entry name" value="P-loop containing nucleoside triphosphate hydrolases"/>
    <property type="match status" value="1"/>
</dbReference>
<keyword evidence="11" id="KW-0131">Cell cycle</keyword>
<keyword evidence="15" id="KW-1185">Reference proteome</keyword>
<dbReference type="Proteomes" id="UP000324222">
    <property type="component" value="Unassembled WGS sequence"/>
</dbReference>
<keyword evidence="4" id="KW-0132">Cell division</keyword>
<protein>
    <recommendedName>
        <fullName evidence="3">Structural maintenance of chromosomes protein 4</fullName>
    </recommendedName>
</protein>
<feature type="domain" description="SMC hinge" evidence="13">
    <location>
        <begin position="530"/>
        <end position="646"/>
    </location>
</feature>
<dbReference type="InterPro" id="IPR003395">
    <property type="entry name" value="RecF/RecN/SMC_N"/>
</dbReference>
<evidence type="ECO:0000256" key="6">
    <source>
        <dbReference type="ARBA" id="ARBA00022776"/>
    </source>
</evidence>
<dbReference type="SMART" id="SM00968">
    <property type="entry name" value="SMC_hinge"/>
    <property type="match status" value="1"/>
</dbReference>
<dbReference type="FunFam" id="1.20.1060.20:FF:000003">
    <property type="entry name" value="Structural maintenance of chromosomes 4"/>
    <property type="match status" value="1"/>
</dbReference>
<evidence type="ECO:0000256" key="10">
    <source>
        <dbReference type="ARBA" id="ARBA00023242"/>
    </source>
</evidence>
<organism evidence="14 15">
    <name type="scientific">Portunus trituberculatus</name>
    <name type="common">Swimming crab</name>
    <name type="synonym">Neptunus trituberculatus</name>
    <dbReference type="NCBI Taxonomy" id="210409"/>
    <lineage>
        <taxon>Eukaryota</taxon>
        <taxon>Metazoa</taxon>
        <taxon>Ecdysozoa</taxon>
        <taxon>Arthropoda</taxon>
        <taxon>Crustacea</taxon>
        <taxon>Multicrustacea</taxon>
        <taxon>Malacostraca</taxon>
        <taxon>Eumalacostraca</taxon>
        <taxon>Eucarida</taxon>
        <taxon>Decapoda</taxon>
        <taxon>Pleocyemata</taxon>
        <taxon>Brachyura</taxon>
        <taxon>Eubrachyura</taxon>
        <taxon>Portunoidea</taxon>
        <taxon>Portunidae</taxon>
        <taxon>Portuninae</taxon>
        <taxon>Portunus</taxon>
    </lineage>
</organism>
<dbReference type="Pfam" id="PF02463">
    <property type="entry name" value="SMC_N"/>
    <property type="match status" value="1"/>
</dbReference>
<dbReference type="GO" id="GO:0000796">
    <property type="term" value="C:condensin complex"/>
    <property type="evidence" value="ECO:0007669"/>
    <property type="project" value="TreeGrafter"/>
</dbReference>
<gene>
    <name evidence="14" type="primary">smc4</name>
    <name evidence="14" type="ORF">E2C01_001989</name>
</gene>
<dbReference type="OrthoDB" id="5575062at2759"/>
<comment type="caution">
    <text evidence="14">The sequence shown here is derived from an EMBL/GenBank/DDBJ whole genome shotgun (WGS) entry which is preliminary data.</text>
</comment>
<evidence type="ECO:0000256" key="1">
    <source>
        <dbReference type="ARBA" id="ARBA00004123"/>
    </source>
</evidence>
<evidence type="ECO:0000259" key="13">
    <source>
        <dbReference type="SMART" id="SM00968"/>
    </source>
</evidence>
<evidence type="ECO:0000256" key="2">
    <source>
        <dbReference type="ARBA" id="ARBA00006005"/>
    </source>
</evidence>
<evidence type="ECO:0000256" key="12">
    <source>
        <dbReference type="SAM" id="Coils"/>
    </source>
</evidence>
<feature type="coiled-coil region" evidence="12">
    <location>
        <begin position="694"/>
        <end position="844"/>
    </location>
</feature>
<dbReference type="Gene3D" id="1.20.1060.20">
    <property type="match status" value="1"/>
</dbReference>
<evidence type="ECO:0000313" key="14">
    <source>
        <dbReference type="EMBL" id="MPC09379.1"/>
    </source>
</evidence>
<feature type="coiled-coil region" evidence="12">
    <location>
        <begin position="184"/>
        <end position="211"/>
    </location>
</feature>
<dbReference type="GO" id="GO:0005524">
    <property type="term" value="F:ATP binding"/>
    <property type="evidence" value="ECO:0007669"/>
    <property type="project" value="UniProtKB-KW"/>
</dbReference>
<dbReference type="AlphaFoldDB" id="A0A5B7CIP4"/>
<evidence type="ECO:0000256" key="3">
    <source>
        <dbReference type="ARBA" id="ARBA00018693"/>
    </source>
</evidence>
<dbReference type="Gene3D" id="3.30.70.1620">
    <property type="match status" value="1"/>
</dbReference>
<evidence type="ECO:0000256" key="11">
    <source>
        <dbReference type="ARBA" id="ARBA00023306"/>
    </source>
</evidence>
<dbReference type="FunFam" id="3.30.70.1620:FF:000003">
    <property type="entry name" value="Structural maintenance of chromosomes 4"/>
    <property type="match status" value="1"/>
</dbReference>